<dbReference type="SUPFAM" id="SSF47090">
    <property type="entry name" value="PGBD-like"/>
    <property type="match status" value="1"/>
</dbReference>
<feature type="transmembrane region" description="Helical" evidence="2">
    <location>
        <begin position="21"/>
        <end position="40"/>
    </location>
</feature>
<evidence type="ECO:0000313" key="4">
    <source>
        <dbReference type="Proteomes" id="UP000621500"/>
    </source>
</evidence>
<evidence type="ECO:0000256" key="2">
    <source>
        <dbReference type="SAM" id="Phobius"/>
    </source>
</evidence>
<gene>
    <name evidence="3" type="ORF">Pma05_80980</name>
</gene>
<comment type="caution">
    <text evidence="3">The sequence shown here is derived from an EMBL/GenBank/DDBJ whole genome shotgun (WGS) entry which is preliminary data.</text>
</comment>
<keyword evidence="2" id="KW-0812">Transmembrane</keyword>
<evidence type="ECO:0000313" key="3">
    <source>
        <dbReference type="EMBL" id="GIH01526.1"/>
    </source>
</evidence>
<evidence type="ECO:0000256" key="1">
    <source>
        <dbReference type="SAM" id="MobiDB-lite"/>
    </source>
</evidence>
<name>A0ABQ4F3N3_9ACTN</name>
<dbReference type="InterPro" id="IPR036366">
    <property type="entry name" value="PGBDSf"/>
</dbReference>
<dbReference type="Gene3D" id="1.10.101.10">
    <property type="entry name" value="PGBD-like superfamily/PGBD"/>
    <property type="match status" value="1"/>
</dbReference>
<feature type="region of interest" description="Disordered" evidence="1">
    <location>
        <begin position="158"/>
        <end position="177"/>
    </location>
</feature>
<reference evidence="3 4" key="1">
    <citation type="submission" date="2021-01" db="EMBL/GenBank/DDBJ databases">
        <title>Whole genome shotgun sequence of Plantactinospora mayteni NBRC 109088.</title>
        <authorList>
            <person name="Komaki H."/>
            <person name="Tamura T."/>
        </authorList>
    </citation>
    <scope>NUCLEOTIDE SEQUENCE [LARGE SCALE GENOMIC DNA]</scope>
    <source>
        <strain evidence="3 4">NBRC 109088</strain>
    </source>
</reference>
<keyword evidence="2" id="KW-0472">Membrane</keyword>
<sequence length="384" mass="38919">MPAVSDPPSGNHRPPGVRRGVLAAAVTALALVAAVGVYWLTGRPSAPVGPGEETAAVATQPIVRTDLSARDQLPGAIGFGPPRTVKSAREGTVTWLPAAGARIERGQQLFRVDDMPVPLFYGPLPLYRTLDTVGMIGRDVKIVAENLNALGYRVRHQPDTGEKVSPQPSAGGAPVKVRDGEGVYTAELQKAVRLWQRATGLPETGTIAAGDVAVQGGAVRVDSVTAQTGDPAASALLTVTATGKVITLLAEPVRASSIRRGDQVVVNLPDGTAAAGHVSAVGAGTTTPPDGAGEQKIAVTVVTKDPAAADGLDRADVTVDLNAQTRAGVLAVRVGALLALREGGYAVQLADGPLIAVQVGIFAGGLVEVSGDGLAEGALVVTSS</sequence>
<protein>
    <submittedName>
        <fullName evidence="3">Peptidoglycan-binding protein</fullName>
    </submittedName>
</protein>
<organism evidence="3 4">
    <name type="scientific">Plantactinospora mayteni</name>
    <dbReference type="NCBI Taxonomy" id="566021"/>
    <lineage>
        <taxon>Bacteria</taxon>
        <taxon>Bacillati</taxon>
        <taxon>Actinomycetota</taxon>
        <taxon>Actinomycetes</taxon>
        <taxon>Micromonosporales</taxon>
        <taxon>Micromonosporaceae</taxon>
        <taxon>Plantactinospora</taxon>
    </lineage>
</organism>
<proteinExistence type="predicted"/>
<dbReference type="Proteomes" id="UP000621500">
    <property type="component" value="Unassembled WGS sequence"/>
</dbReference>
<keyword evidence="2" id="KW-1133">Transmembrane helix</keyword>
<accession>A0ABQ4F3N3</accession>
<dbReference type="InterPro" id="IPR036365">
    <property type="entry name" value="PGBD-like_sf"/>
</dbReference>
<keyword evidence="4" id="KW-1185">Reference proteome</keyword>
<dbReference type="EMBL" id="BONX01000074">
    <property type="protein sequence ID" value="GIH01526.1"/>
    <property type="molecule type" value="Genomic_DNA"/>
</dbReference>